<sequence>MNTKSMEQFKQMDVEMLASVDGGKNNWQNNVLEGVGAATAGWGLGTTICTVTGVGAPLAPACGYIGAKFGVALWAGVTGATGGF</sequence>
<evidence type="ECO:0000313" key="2">
    <source>
        <dbReference type="Proteomes" id="UP000254510"/>
    </source>
</evidence>
<reference evidence="1 2" key="1">
    <citation type="submission" date="2018-06" db="EMBL/GenBank/DDBJ databases">
        <authorList>
            <consortium name="Pathogen Informatics"/>
            <person name="Doyle S."/>
        </authorList>
    </citation>
    <scope>NUCLEOTIDE SEQUENCE [LARGE SCALE GENOMIC DNA]</scope>
    <source>
        <strain evidence="1 2">NCTC13767</strain>
    </source>
</reference>
<accession>A0A380JYT4</accession>
<dbReference type="AlphaFoldDB" id="A0A380JYT4"/>
<name>A0A380JYT4_9STRE</name>
<dbReference type="Pfam" id="PF10439">
    <property type="entry name" value="Bacteriocin_IIc"/>
    <property type="match status" value="1"/>
</dbReference>
<dbReference type="Proteomes" id="UP000254510">
    <property type="component" value="Unassembled WGS sequence"/>
</dbReference>
<gene>
    <name evidence="1" type="primary">lafA</name>
    <name evidence="1" type="ORF">NCTC13767_00163</name>
</gene>
<dbReference type="InterPro" id="IPR019493">
    <property type="entry name" value="Bacteriocin_IIb_lactacin-rel"/>
</dbReference>
<dbReference type="GO" id="GO:0042742">
    <property type="term" value="P:defense response to bacterium"/>
    <property type="evidence" value="ECO:0007669"/>
    <property type="project" value="InterPro"/>
</dbReference>
<organism evidence="1 2">
    <name type="scientific">Streptococcus gallolyticus</name>
    <dbReference type="NCBI Taxonomy" id="315405"/>
    <lineage>
        <taxon>Bacteria</taxon>
        <taxon>Bacillati</taxon>
        <taxon>Bacillota</taxon>
        <taxon>Bacilli</taxon>
        <taxon>Lactobacillales</taxon>
        <taxon>Streptococcaceae</taxon>
        <taxon>Streptococcus</taxon>
    </lineage>
</organism>
<evidence type="ECO:0000313" key="1">
    <source>
        <dbReference type="EMBL" id="SUN57991.1"/>
    </source>
</evidence>
<dbReference type="EMBL" id="UHFM01000005">
    <property type="protein sequence ID" value="SUN57991.1"/>
    <property type="molecule type" value="Genomic_DNA"/>
</dbReference>
<proteinExistence type="predicted"/>
<protein>
    <submittedName>
        <fullName evidence="1">Bacteriocin</fullName>
    </submittedName>
</protein>